<protein>
    <submittedName>
        <fullName evidence="2">Uncharacterized protein</fullName>
    </submittedName>
</protein>
<feature type="compositionally biased region" description="Basic and acidic residues" evidence="1">
    <location>
        <begin position="71"/>
        <end position="86"/>
    </location>
</feature>
<reference evidence="2" key="1">
    <citation type="submission" date="2022-11" db="EMBL/GenBank/DDBJ databases">
        <title>Centuries of genome instability and evolution in soft-shell clam transmissible cancer (bioRxiv).</title>
        <authorList>
            <person name="Hart S.F.M."/>
            <person name="Yonemitsu M.A."/>
            <person name="Giersch R.M."/>
            <person name="Beal B.F."/>
            <person name="Arriagada G."/>
            <person name="Davis B.W."/>
            <person name="Ostrander E.A."/>
            <person name="Goff S.P."/>
            <person name="Metzger M.J."/>
        </authorList>
    </citation>
    <scope>NUCLEOTIDE SEQUENCE</scope>
    <source>
        <strain evidence="2">MELC-2E11</strain>
        <tissue evidence="2">Siphon/mantle</tissue>
    </source>
</reference>
<proteinExistence type="predicted"/>
<organism evidence="2 3">
    <name type="scientific">Mya arenaria</name>
    <name type="common">Soft-shell clam</name>
    <dbReference type="NCBI Taxonomy" id="6604"/>
    <lineage>
        <taxon>Eukaryota</taxon>
        <taxon>Metazoa</taxon>
        <taxon>Spiralia</taxon>
        <taxon>Lophotrochozoa</taxon>
        <taxon>Mollusca</taxon>
        <taxon>Bivalvia</taxon>
        <taxon>Autobranchia</taxon>
        <taxon>Heteroconchia</taxon>
        <taxon>Euheterodonta</taxon>
        <taxon>Imparidentia</taxon>
        <taxon>Neoheterodontei</taxon>
        <taxon>Myida</taxon>
        <taxon>Myoidea</taxon>
        <taxon>Myidae</taxon>
        <taxon>Mya</taxon>
    </lineage>
</organism>
<sequence length="257" mass="28963">MVSESCSSVQVLASVVALKILKGFCEQQGFLAFKTVSVKKLKTRLKNCTYVIYEITFNLLVGYKEINGRLASDRPKGTQEPPEKQRGTTNQGDNLLRTDAIHTWVGNTKPRRKPTTHICITHGDNLPRTDALHTGREHLTTETTCHAQMQYTLSVCKKLQIVQERDRINHGKIHPDVRVWVSIQLVLVGRECISWRENTTLVTMMEWKSSMLERIINMLCVPPKGNLHSRPGMSVICHPAVASFRSQADKIAAAALY</sequence>
<keyword evidence="3" id="KW-1185">Reference proteome</keyword>
<evidence type="ECO:0000313" key="2">
    <source>
        <dbReference type="EMBL" id="WAR28532.1"/>
    </source>
</evidence>
<gene>
    <name evidence="2" type="ORF">MAR_014236</name>
</gene>
<feature type="region of interest" description="Disordered" evidence="1">
    <location>
        <begin position="70"/>
        <end position="93"/>
    </location>
</feature>
<evidence type="ECO:0000256" key="1">
    <source>
        <dbReference type="SAM" id="MobiDB-lite"/>
    </source>
</evidence>
<dbReference type="EMBL" id="CP111026">
    <property type="protein sequence ID" value="WAR28532.1"/>
    <property type="molecule type" value="Genomic_DNA"/>
</dbReference>
<dbReference type="Proteomes" id="UP001164746">
    <property type="component" value="Chromosome 15"/>
</dbReference>
<accession>A0ABY7G3Q5</accession>
<name>A0ABY7G3Q5_MYAAR</name>
<evidence type="ECO:0000313" key="3">
    <source>
        <dbReference type="Proteomes" id="UP001164746"/>
    </source>
</evidence>